<keyword evidence="1" id="KW-0808">Transferase</keyword>
<dbReference type="InterPro" id="IPR000182">
    <property type="entry name" value="GNAT_dom"/>
</dbReference>
<dbReference type="PROSITE" id="PS51186">
    <property type="entry name" value="GNAT"/>
    <property type="match status" value="1"/>
</dbReference>
<dbReference type="Pfam" id="PF00583">
    <property type="entry name" value="Acetyltransf_1"/>
    <property type="match status" value="1"/>
</dbReference>
<dbReference type="InterPro" id="IPR016181">
    <property type="entry name" value="Acyl_CoA_acyltransferase"/>
</dbReference>
<evidence type="ECO:0000259" key="3">
    <source>
        <dbReference type="PROSITE" id="PS51186"/>
    </source>
</evidence>
<protein>
    <submittedName>
        <fullName evidence="4">Ribosomal-protein-alanine N-acetyltransferase</fullName>
    </submittedName>
</protein>
<gene>
    <name evidence="4" type="ORF">SAMN06265373_101123</name>
</gene>
<dbReference type="PANTHER" id="PTHR43420:SF44">
    <property type="entry name" value="ACETYLTRANSFERASE YPEA"/>
    <property type="match status" value="1"/>
</dbReference>
<keyword evidence="5" id="KW-1185">Reference proteome</keyword>
<dbReference type="CDD" id="cd04301">
    <property type="entry name" value="NAT_SF"/>
    <property type="match status" value="1"/>
</dbReference>
<dbReference type="EMBL" id="FXTY01000001">
    <property type="protein sequence ID" value="SMP01344.1"/>
    <property type="molecule type" value="Genomic_DNA"/>
</dbReference>
<dbReference type="RefSeq" id="WP_283424007.1">
    <property type="nucleotide sequence ID" value="NZ_FXTY01000001.1"/>
</dbReference>
<dbReference type="Proteomes" id="UP001157961">
    <property type="component" value="Unassembled WGS sequence"/>
</dbReference>
<proteinExistence type="predicted"/>
<dbReference type="Gene3D" id="3.40.630.30">
    <property type="match status" value="1"/>
</dbReference>
<evidence type="ECO:0000256" key="2">
    <source>
        <dbReference type="ARBA" id="ARBA00023315"/>
    </source>
</evidence>
<accession>A0ABY1N733</accession>
<dbReference type="SUPFAM" id="SSF55729">
    <property type="entry name" value="Acyl-CoA N-acyltransferases (Nat)"/>
    <property type="match status" value="1"/>
</dbReference>
<evidence type="ECO:0000256" key="1">
    <source>
        <dbReference type="ARBA" id="ARBA00022679"/>
    </source>
</evidence>
<dbReference type="InterPro" id="IPR050680">
    <property type="entry name" value="YpeA/RimI_acetyltransf"/>
</dbReference>
<evidence type="ECO:0000313" key="4">
    <source>
        <dbReference type="EMBL" id="SMP01344.1"/>
    </source>
</evidence>
<organism evidence="4 5">
    <name type="scientific">Shimia sagamensis</name>
    <dbReference type="NCBI Taxonomy" id="1566352"/>
    <lineage>
        <taxon>Bacteria</taxon>
        <taxon>Pseudomonadati</taxon>
        <taxon>Pseudomonadota</taxon>
        <taxon>Alphaproteobacteria</taxon>
        <taxon>Rhodobacterales</taxon>
        <taxon>Roseobacteraceae</taxon>
    </lineage>
</organism>
<dbReference type="PANTHER" id="PTHR43420">
    <property type="entry name" value="ACETYLTRANSFERASE"/>
    <property type="match status" value="1"/>
</dbReference>
<name>A0ABY1N733_9RHOB</name>
<reference evidence="4 5" key="1">
    <citation type="submission" date="2017-05" db="EMBL/GenBank/DDBJ databases">
        <authorList>
            <person name="Varghese N."/>
            <person name="Submissions S."/>
        </authorList>
    </citation>
    <scope>NUCLEOTIDE SEQUENCE [LARGE SCALE GENOMIC DNA]</scope>
    <source>
        <strain evidence="4 5">DSM 29734</strain>
    </source>
</reference>
<keyword evidence="2" id="KW-0012">Acyltransferase</keyword>
<feature type="domain" description="N-acetyltransferase" evidence="3">
    <location>
        <begin position="1"/>
        <end position="137"/>
    </location>
</feature>
<comment type="caution">
    <text evidence="4">The sequence shown here is derived from an EMBL/GenBank/DDBJ whole genome shotgun (WGS) entry which is preliminary data.</text>
</comment>
<sequence length="137" mass="14696">MTPEIMAAIYAVAFPNGRAWSAAEISDMLASSLIFAIEGDVGFAIGRVIVDEAELLTIAVAPEHQGEGLGLVLLNQFETESKTRGACWAILEVAQDNAAALALYTRSGYEICGERPGYYSRPNGEQITASLMKKALR</sequence>
<evidence type="ECO:0000313" key="5">
    <source>
        <dbReference type="Proteomes" id="UP001157961"/>
    </source>
</evidence>